<dbReference type="CDD" id="cd03080">
    <property type="entry name" value="GST_N_Metaxin_like"/>
    <property type="match status" value="1"/>
</dbReference>
<proteinExistence type="predicted"/>
<comment type="caution">
    <text evidence="3">The sequence shown here is derived from an EMBL/GenBank/DDBJ whole genome shotgun (WGS) entry which is preliminary data.</text>
</comment>
<evidence type="ECO:0000259" key="1">
    <source>
        <dbReference type="Pfam" id="PF17171"/>
    </source>
</evidence>
<keyword evidence="3" id="KW-0808">Transferase</keyword>
<evidence type="ECO:0000313" key="4">
    <source>
        <dbReference type="Proteomes" id="UP000238937"/>
    </source>
</evidence>
<dbReference type="EMBL" id="PVWO01000031">
    <property type="protein sequence ID" value="PSB58561.1"/>
    <property type="molecule type" value="Genomic_DNA"/>
</dbReference>
<dbReference type="InterPro" id="IPR036282">
    <property type="entry name" value="Glutathione-S-Trfase_C_sf"/>
</dbReference>
<dbReference type="AlphaFoldDB" id="A0A2T1GLB3"/>
<protein>
    <submittedName>
        <fullName evidence="3">Glutathione S-transferase</fullName>
    </submittedName>
</protein>
<dbReference type="SUPFAM" id="SSF52833">
    <property type="entry name" value="Thioredoxin-like"/>
    <property type="match status" value="1"/>
</dbReference>
<dbReference type="InterPro" id="IPR036249">
    <property type="entry name" value="Thioredoxin-like_sf"/>
</dbReference>
<dbReference type="InterPro" id="IPR040079">
    <property type="entry name" value="Glutathione_S-Trfase"/>
</dbReference>
<evidence type="ECO:0000313" key="3">
    <source>
        <dbReference type="EMBL" id="PSB58561.1"/>
    </source>
</evidence>
<dbReference type="InterPro" id="IPR026928">
    <property type="entry name" value="FAX/IsoI-like"/>
</dbReference>
<dbReference type="Pfam" id="PF17171">
    <property type="entry name" value="GST_C_6"/>
    <property type="match status" value="1"/>
</dbReference>
<dbReference type="OrthoDB" id="9810080at2"/>
<dbReference type="Gene3D" id="3.40.30.10">
    <property type="entry name" value="Glutaredoxin"/>
    <property type="match status" value="1"/>
</dbReference>
<name>A0A2T1GLB3_9CYAN</name>
<feature type="domain" description="Thioredoxin-like fold" evidence="2">
    <location>
        <begin position="38"/>
        <end position="134"/>
    </location>
</feature>
<dbReference type="InterPro" id="IPR050931">
    <property type="entry name" value="Mito_Protein_Transport_Metaxin"/>
</dbReference>
<evidence type="ECO:0000259" key="2">
    <source>
        <dbReference type="Pfam" id="PF17172"/>
    </source>
</evidence>
<gene>
    <name evidence="3" type="ORF">C7B77_04375</name>
</gene>
<dbReference type="SFLD" id="SFLDG01200">
    <property type="entry name" value="SUF1.1"/>
    <property type="match status" value="1"/>
</dbReference>
<dbReference type="SUPFAM" id="SSF47616">
    <property type="entry name" value="GST C-terminal domain-like"/>
    <property type="match status" value="1"/>
</dbReference>
<dbReference type="SFLD" id="SFLDG01180">
    <property type="entry name" value="SUF1"/>
    <property type="match status" value="1"/>
</dbReference>
<dbReference type="Pfam" id="PF17172">
    <property type="entry name" value="GST_N_4"/>
    <property type="match status" value="1"/>
</dbReference>
<dbReference type="GO" id="GO:0005737">
    <property type="term" value="C:cytoplasm"/>
    <property type="evidence" value="ECO:0007669"/>
    <property type="project" value="TreeGrafter"/>
</dbReference>
<accession>A0A2T1GLB3</accession>
<dbReference type="PANTHER" id="PTHR12289">
    <property type="entry name" value="METAXIN RELATED"/>
    <property type="match status" value="1"/>
</dbReference>
<dbReference type="InterPro" id="IPR012336">
    <property type="entry name" value="Thioredoxin-like_fold"/>
</dbReference>
<dbReference type="Gene3D" id="1.20.1050.10">
    <property type="match status" value="1"/>
</dbReference>
<dbReference type="CDD" id="cd03193">
    <property type="entry name" value="GST_C_Metaxin"/>
    <property type="match status" value="1"/>
</dbReference>
<sequence>MIDEFGTVDATRTNSQIVIMIKLYQFAPAFGLPNASSFCLKLETYLRMVELPFESIYGIEMGKAPKGKMPYIVDGDRTIGDSNFIIDYLKQTYGDRLDAHLTPSERAISLAMRRLIEENLYWVMVHNRWIEPANWEITKEVFFKDLPPIIKSIVPNLAQKDTRKKLECHGMGKHTSEEIYAIGIADLHALSDFLSDKPFFLGNEPTSLDASAYGILANILGSPFDSPLKARAQQLNNIVAYRDRVRDRYYPPATVA</sequence>
<reference evidence="3 4" key="1">
    <citation type="submission" date="2018-03" db="EMBL/GenBank/DDBJ databases">
        <title>The ancient ancestry and fast evolution of plastids.</title>
        <authorList>
            <person name="Moore K.R."/>
            <person name="Magnabosco C."/>
            <person name="Momper L."/>
            <person name="Gold D.A."/>
            <person name="Bosak T."/>
            <person name="Fournier G.P."/>
        </authorList>
    </citation>
    <scope>NUCLEOTIDE SEQUENCE [LARGE SCALE GENOMIC DNA]</scope>
    <source>
        <strain evidence="3 4">CCALA 037</strain>
    </source>
</reference>
<dbReference type="SFLD" id="SFLDS00019">
    <property type="entry name" value="Glutathione_Transferase_(cytos"/>
    <property type="match status" value="1"/>
</dbReference>
<feature type="domain" description="Metaxin glutathione S-transferase" evidence="1">
    <location>
        <begin position="185"/>
        <end position="245"/>
    </location>
</feature>
<dbReference type="PANTHER" id="PTHR12289:SF41">
    <property type="entry name" value="FAILED AXON CONNECTIONS-RELATED"/>
    <property type="match status" value="1"/>
</dbReference>
<dbReference type="InterPro" id="IPR033468">
    <property type="entry name" value="Metaxin_GST"/>
</dbReference>
<organism evidence="3 4">
    <name type="scientific">Chamaesiphon polymorphus CCALA 037</name>
    <dbReference type="NCBI Taxonomy" id="2107692"/>
    <lineage>
        <taxon>Bacteria</taxon>
        <taxon>Bacillati</taxon>
        <taxon>Cyanobacteriota</taxon>
        <taxon>Cyanophyceae</taxon>
        <taxon>Gomontiellales</taxon>
        <taxon>Chamaesiphonaceae</taxon>
        <taxon>Chamaesiphon</taxon>
    </lineage>
</organism>
<dbReference type="GO" id="GO:0016740">
    <property type="term" value="F:transferase activity"/>
    <property type="evidence" value="ECO:0007669"/>
    <property type="project" value="UniProtKB-KW"/>
</dbReference>
<keyword evidence="4" id="KW-1185">Reference proteome</keyword>
<dbReference type="Proteomes" id="UP000238937">
    <property type="component" value="Unassembled WGS sequence"/>
</dbReference>